<dbReference type="SUPFAM" id="SSF101898">
    <property type="entry name" value="NHL repeat"/>
    <property type="match status" value="3"/>
</dbReference>
<gene>
    <name evidence="7" type="ORF">SAMN04488561_1011</name>
</gene>
<dbReference type="Gene3D" id="2.120.10.30">
    <property type="entry name" value="TolB, C-terminal domain"/>
    <property type="match status" value="5"/>
</dbReference>
<dbReference type="InterPro" id="IPR011042">
    <property type="entry name" value="6-blade_b-propeller_TolB-like"/>
</dbReference>
<evidence type="ECO:0000259" key="6">
    <source>
        <dbReference type="Pfam" id="PF25021"/>
    </source>
</evidence>
<organism evidence="7 8">
    <name type="scientific">Jiangella alba</name>
    <dbReference type="NCBI Taxonomy" id="561176"/>
    <lineage>
        <taxon>Bacteria</taxon>
        <taxon>Bacillati</taxon>
        <taxon>Actinomycetota</taxon>
        <taxon>Actinomycetes</taxon>
        <taxon>Jiangellales</taxon>
        <taxon>Jiangellaceae</taxon>
        <taxon>Jiangella</taxon>
    </lineage>
</organism>
<dbReference type="RefSeq" id="WP_143045044.1">
    <property type="nucleotide sequence ID" value="NZ_FNUC01000003.1"/>
</dbReference>
<dbReference type="Gene3D" id="2.40.10.500">
    <property type="match status" value="2"/>
</dbReference>
<dbReference type="PROSITE" id="PS51125">
    <property type="entry name" value="NHL"/>
    <property type="match status" value="1"/>
</dbReference>
<dbReference type="EMBL" id="FNUC01000003">
    <property type="protein sequence ID" value="SEE33270.1"/>
    <property type="molecule type" value="Genomic_DNA"/>
</dbReference>
<sequence>MSFRALLPGLLLATGAAAPAGEPPEPLPGEVVAVAGSGDEGYSGDGGPAVDARLNVDVRLSTGPDGTLYVADRANGRLRFVDGDGVIDTVPGTRAAAVPEPDTANPPIASAVGPDGSIYVAGDRDVRRISPDGEVTVLAGAGEDDIEHGDADGGAAADARIRSPEDIAIDPAGDVILADSGNGRIRRIGADGVITTIAGGGEEQVEDALDGPATQAELYTPVSVAVDGAGTVYFTLQMSPDVYEVGPDGVLGVIEGDELAVLDRREDLIGETDLGGRRLAVGPDDELYVTDAANGRLRVLRDGMIEVAGPLPATVGDITVAADGTVLYVDGTRVWRLPQTIDEPADPMTPAGSSWPDRDPGDVVEVAGAATGREVASPPVRLPDPYLGPLSVAAGPDGVSYVADPSQHVVHRVGADGEVSVAAGTGEQGGGGDGGPADKAQLDNPVGVAVDPDGSLYIADSATRTVRRVGADGVISTVAGSGASGDDEPPPVCVGEPATEAVLGMPSDVAIGPDGALYLSDSSRGLICRIGPDGLLTRVAGGGELWAKDADDEPALEASLWEPGAITVDADGNVYVVEDGRPYVRMVRPDGTLVAFAGDSLFGLDEGGFAGDGGPAVTAELNTPGDVVAGPEGVYIADAFNNRIRLVGPDGVIETVAGTGARVDSGDGGPAAEAGLSEPITVDVAPDGALVVAGTREDRVRRIGPDGVIETVADFTVDDGTSPEPADAATLATPMAIAVAPDGTLLVAEPRQQRLRRLDGADLVGVGPASRRLGDLWRIATGPGGEVYATLADAVVRVHPDGRRVTVAGGGRAEQAAVEDAQAVGLTIRPGDVAVGPDGRVHLFDLATQRVYWVDHQGALKATPGFDDVTFELPSGLAVGPDGTAYVTDEGANLVYAAAPGEPAEVFAGVGESTIINGDAGDGGPAADAILQSPADVETDADGNVYVADLVGIRRVDAEGTITTVLDAEPNEETDRWITTLAAGPGGDLYAVDSATRQVIALVRPGEISGGFPWWTAGAGAGALLAAAAGVVLVRRRRAVTDPDPTTEGRTTP</sequence>
<feature type="region of interest" description="Disordered" evidence="3">
    <location>
        <begin position="421"/>
        <end position="443"/>
    </location>
</feature>
<keyword evidence="1" id="KW-0677">Repeat</keyword>
<feature type="domain" description="Teneurin NHL" evidence="6">
    <location>
        <begin position="902"/>
        <end position="969"/>
    </location>
</feature>
<feature type="domain" description="Teneurin NHL" evidence="6">
    <location>
        <begin position="428"/>
        <end position="647"/>
    </location>
</feature>
<evidence type="ECO:0000256" key="3">
    <source>
        <dbReference type="SAM" id="MobiDB-lite"/>
    </source>
</evidence>
<feature type="repeat" description="NHL" evidence="2">
    <location>
        <begin position="436"/>
        <end position="472"/>
    </location>
</feature>
<dbReference type="PANTHER" id="PTHR46388:SF2">
    <property type="entry name" value="NHL REPEAT-CONTAINING PROTEIN 2"/>
    <property type="match status" value="1"/>
</dbReference>
<feature type="transmembrane region" description="Helical" evidence="4">
    <location>
        <begin position="1012"/>
        <end position="1034"/>
    </location>
</feature>
<keyword evidence="8" id="KW-1185">Reference proteome</keyword>
<feature type="compositionally biased region" description="Gly residues" evidence="3">
    <location>
        <begin position="426"/>
        <end position="435"/>
    </location>
</feature>
<evidence type="ECO:0000313" key="7">
    <source>
        <dbReference type="EMBL" id="SEE33270.1"/>
    </source>
</evidence>
<feature type="chain" id="PRO_5039120764" evidence="5">
    <location>
        <begin position="21"/>
        <end position="1053"/>
    </location>
</feature>
<keyword evidence="4" id="KW-0472">Membrane</keyword>
<keyword evidence="4" id="KW-0812">Transmembrane</keyword>
<feature type="region of interest" description="Disordered" evidence="3">
    <location>
        <begin position="341"/>
        <end position="360"/>
    </location>
</feature>
<evidence type="ECO:0000256" key="2">
    <source>
        <dbReference type="PROSITE-ProRule" id="PRU00504"/>
    </source>
</evidence>
<evidence type="ECO:0000313" key="8">
    <source>
        <dbReference type="Proteomes" id="UP000181980"/>
    </source>
</evidence>
<proteinExistence type="predicted"/>
<dbReference type="InterPro" id="IPR001258">
    <property type="entry name" value="NHL_repeat"/>
</dbReference>
<dbReference type="AlphaFoldDB" id="A0A1H5HZM2"/>
<evidence type="ECO:0000256" key="5">
    <source>
        <dbReference type="SAM" id="SignalP"/>
    </source>
</evidence>
<dbReference type="InterPro" id="IPR056822">
    <property type="entry name" value="TEN_NHL"/>
</dbReference>
<reference evidence="8" key="1">
    <citation type="submission" date="2016-10" db="EMBL/GenBank/DDBJ databases">
        <authorList>
            <person name="Varghese N."/>
            <person name="Submissions S."/>
        </authorList>
    </citation>
    <scope>NUCLEOTIDE SEQUENCE [LARGE SCALE GENOMIC DNA]</scope>
    <source>
        <strain evidence="8">DSM 45237</strain>
    </source>
</reference>
<dbReference type="STRING" id="561176.SAMN04488561_1011"/>
<evidence type="ECO:0000256" key="4">
    <source>
        <dbReference type="SAM" id="Phobius"/>
    </source>
</evidence>
<dbReference type="Pfam" id="PF25021">
    <property type="entry name" value="TEN_NHL"/>
    <property type="match status" value="2"/>
</dbReference>
<dbReference type="Proteomes" id="UP000181980">
    <property type="component" value="Unassembled WGS sequence"/>
</dbReference>
<accession>A0A1H5HZM2</accession>
<dbReference type="PANTHER" id="PTHR46388">
    <property type="entry name" value="NHL REPEAT-CONTAINING PROTEIN 2"/>
    <property type="match status" value="1"/>
</dbReference>
<evidence type="ECO:0000256" key="1">
    <source>
        <dbReference type="ARBA" id="ARBA00022737"/>
    </source>
</evidence>
<dbReference type="Pfam" id="PF01436">
    <property type="entry name" value="NHL"/>
    <property type="match status" value="1"/>
</dbReference>
<name>A0A1H5HZM2_9ACTN</name>
<feature type="signal peptide" evidence="5">
    <location>
        <begin position="1"/>
        <end position="20"/>
    </location>
</feature>
<keyword evidence="4" id="KW-1133">Transmembrane helix</keyword>
<keyword evidence="5" id="KW-0732">Signal</keyword>
<protein>
    <submittedName>
        <fullName evidence="7">NHL repeat-containing protein</fullName>
    </submittedName>
</protein>